<dbReference type="EMBL" id="JBHUDG010000039">
    <property type="protein sequence ID" value="MFD1631070.1"/>
    <property type="molecule type" value="Genomic_DNA"/>
</dbReference>
<comment type="caution">
    <text evidence="1">The sequence shown here is derived from an EMBL/GenBank/DDBJ whole genome shotgun (WGS) entry which is preliminary data.</text>
</comment>
<name>A0ABW4IFU8_9SPHI</name>
<gene>
    <name evidence="1" type="ORF">ACFSAH_14430</name>
</gene>
<keyword evidence="2" id="KW-1185">Reference proteome</keyword>
<evidence type="ECO:0000313" key="2">
    <source>
        <dbReference type="Proteomes" id="UP001597118"/>
    </source>
</evidence>
<accession>A0ABW4IFU8</accession>
<reference evidence="2" key="1">
    <citation type="journal article" date="2019" name="Int. J. Syst. Evol. Microbiol.">
        <title>The Global Catalogue of Microorganisms (GCM) 10K type strain sequencing project: providing services to taxonomists for standard genome sequencing and annotation.</title>
        <authorList>
            <consortium name="The Broad Institute Genomics Platform"/>
            <consortium name="The Broad Institute Genome Sequencing Center for Infectious Disease"/>
            <person name="Wu L."/>
            <person name="Ma J."/>
        </authorList>
    </citation>
    <scope>NUCLEOTIDE SEQUENCE [LARGE SCALE GENOMIC DNA]</scope>
    <source>
        <strain evidence="2">CCUG 53762</strain>
    </source>
</reference>
<proteinExistence type="predicted"/>
<evidence type="ECO:0000313" key="1">
    <source>
        <dbReference type="EMBL" id="MFD1631070.1"/>
    </source>
</evidence>
<organism evidence="1 2">
    <name type="scientific">Pseudopedobacter beijingensis</name>
    <dbReference type="NCBI Taxonomy" id="1207056"/>
    <lineage>
        <taxon>Bacteria</taxon>
        <taxon>Pseudomonadati</taxon>
        <taxon>Bacteroidota</taxon>
        <taxon>Sphingobacteriia</taxon>
        <taxon>Sphingobacteriales</taxon>
        <taxon>Sphingobacteriaceae</taxon>
        <taxon>Pseudopedobacter</taxon>
    </lineage>
</organism>
<protein>
    <submittedName>
        <fullName evidence="1">Uncharacterized protein</fullName>
    </submittedName>
</protein>
<dbReference type="Proteomes" id="UP001597118">
    <property type="component" value="Unassembled WGS sequence"/>
</dbReference>
<dbReference type="RefSeq" id="WP_379663442.1">
    <property type="nucleotide sequence ID" value="NZ_JBHUDG010000039.1"/>
</dbReference>
<sequence length="1147" mass="135275">MSKNYQNFKKLLFNPKIKKKDLFEELKVSYNFEEQQSVLNHLPRTFFSFVTENGLMKEKESLGSGIRIPNYSLEININWYCQQIKCYQNQINDFLVLREEYEKKFLLGKYTESSETLLKVSDSISHSFWSIENEFLQVQFEKGLEHNFKLLNACQQINVNDPSFYFLLHFFSAKVEEDMSYFNYEMSLNNSFGPVPQHYINFFNYRLNPLSLNFWNFNDLFKITFNYSILDKYILLRDVLVQLCSDERSKEEKIICLERCRFLCKFVNDPLLLKIIMVLEDGEDFTQLIDIKKCDIIDNYTKGEYNEAIVLSRAYLLDKPNDFSILELYVKSHIYLNIELEQISTKSCFLDTTSKLIYSYLRKLGDPNESFVDLLTQANSISNFDFSKEIISFLDRNIKNEYFDENRIGFFYSKNLNPLHYTIFKNETKRTRFFSSFNTQTSITLDFFEMVNGAIDKEKFKGVIPEYRICFYTAITHFLRGEFEIAKIDLEQILKQNTHVGFFFELVVDCLFKCYVALGEIDSAIDLYVHTYITNEILVSRIDSSKAIESIIKQRFRNVNHNNVNFPVFVYITFNETHTKFIAYDLYMRAVKANRPTELFNIIEKPTNAEILFLRIVATSKIISRKVMVFKNSLQVIKERIEICQALSKIDTPNIEDYNNEISELTKRLSVQQRIKEIDQSMIYVDESGIVGHELGEINKGFNRFRSIAELLNLNKIDTTGISYDALIELLIGNIDKDTYKKSIRKADIHFEHFIQLFIQIRDKFLFSNYYGLDYYLSQRIRHGTIIGQLRRQFQELNLVTSRSSEDGDYLPNKYWSETQLGLDMNVKDEFELRMAQFSENIDALITELKDRYVQIKTEDAKTEQSGWFNYMYIPNWHKDELYSLFISKIQFITDFNEFTNSVFDILWDMTAQNLKRIRTAIDQQVKTMLINHLDELESDLMIILKDSQPGKIMKSIADCRTNVQSDVDTVIRWFNRSKNDEIDFTIADAFNTSLTIVNNINSPFLIQFNEKLETETFFKGAYFTHFVDLLKIFITNIFNYFKDHEMLYHRADIQFHLEEGILVIDFNNALAEKDSQEDLLKKIEEIKTALLSTNYSAIRGEVKSGFYKANNIIKNVFRNKSNEIIVDLHENTFKVKIIISVNSLLV</sequence>